<evidence type="ECO:0000313" key="2">
    <source>
        <dbReference type="EMBL" id="CAL1569376.1"/>
    </source>
</evidence>
<organism evidence="2 3">
    <name type="scientific">Knipowitschia caucasica</name>
    <name type="common">Caucasian dwarf goby</name>
    <name type="synonym">Pomatoschistus caucasicus</name>
    <dbReference type="NCBI Taxonomy" id="637954"/>
    <lineage>
        <taxon>Eukaryota</taxon>
        <taxon>Metazoa</taxon>
        <taxon>Chordata</taxon>
        <taxon>Craniata</taxon>
        <taxon>Vertebrata</taxon>
        <taxon>Euteleostomi</taxon>
        <taxon>Actinopterygii</taxon>
        <taxon>Neopterygii</taxon>
        <taxon>Teleostei</taxon>
        <taxon>Neoteleostei</taxon>
        <taxon>Acanthomorphata</taxon>
        <taxon>Gobiaria</taxon>
        <taxon>Gobiiformes</taxon>
        <taxon>Gobioidei</taxon>
        <taxon>Gobiidae</taxon>
        <taxon>Gobiinae</taxon>
        <taxon>Knipowitschia</taxon>
    </lineage>
</organism>
<evidence type="ECO:0000313" key="3">
    <source>
        <dbReference type="Proteomes" id="UP001497482"/>
    </source>
</evidence>
<dbReference type="EMBL" id="OZ035823">
    <property type="protein sequence ID" value="CAL1569376.1"/>
    <property type="molecule type" value="Genomic_DNA"/>
</dbReference>
<feature type="compositionally biased region" description="Polar residues" evidence="1">
    <location>
        <begin position="58"/>
        <end position="68"/>
    </location>
</feature>
<accession>A0AAV2IZ23</accession>
<proteinExistence type="predicted"/>
<feature type="region of interest" description="Disordered" evidence="1">
    <location>
        <begin position="175"/>
        <end position="230"/>
    </location>
</feature>
<evidence type="ECO:0000256" key="1">
    <source>
        <dbReference type="SAM" id="MobiDB-lite"/>
    </source>
</evidence>
<dbReference type="Proteomes" id="UP001497482">
    <property type="component" value="Chromosome 1"/>
</dbReference>
<protein>
    <submittedName>
        <fullName evidence="2">Uncharacterized protein</fullName>
    </submittedName>
</protein>
<feature type="compositionally biased region" description="Polar residues" evidence="1">
    <location>
        <begin position="81"/>
        <end position="90"/>
    </location>
</feature>
<feature type="region of interest" description="Disordered" evidence="1">
    <location>
        <begin position="9"/>
        <end position="145"/>
    </location>
</feature>
<dbReference type="AlphaFoldDB" id="A0AAV2IZ23"/>
<feature type="compositionally biased region" description="Polar residues" evidence="1">
    <location>
        <begin position="40"/>
        <end position="50"/>
    </location>
</feature>
<feature type="compositionally biased region" description="Gly residues" evidence="1">
    <location>
        <begin position="220"/>
        <end position="230"/>
    </location>
</feature>
<reference evidence="2 3" key="1">
    <citation type="submission" date="2024-04" db="EMBL/GenBank/DDBJ databases">
        <authorList>
            <person name="Waldvogel A.-M."/>
            <person name="Schoenle A."/>
        </authorList>
    </citation>
    <scope>NUCLEOTIDE SEQUENCE [LARGE SCALE GENOMIC DNA]</scope>
</reference>
<gene>
    <name evidence="2" type="ORF">KC01_LOCUS1822</name>
</gene>
<name>A0AAV2IZ23_KNICA</name>
<keyword evidence="3" id="KW-1185">Reference proteome</keyword>
<sequence>MRDLTHILLNPLQRSRPTHLRGSQGHTINTTERGHRDKPSTPQRGVTGTYHQYHREGSQGQTINTTQWGGEGTNHQHHTEGSQGHTINTTERGHRDIPSTPQGEGEKGHTINTTERGITGTYHHHHREGSQGHTINTTQRDRRDRQQRTINAPLVSAECGKLKEPVTSVVNVWNEEESPQEGTDQELTPTIPKNGMLRDQGGGGGRGGRKVCGGDRRSGRGGCGGSGGAPGGVLSMGGWFGFTKLSPGLSPLLTPLPSVT</sequence>